<comment type="caution">
    <text evidence="6">The sequence shown here is derived from an EMBL/GenBank/DDBJ whole genome shotgun (WGS) entry which is preliminary data.</text>
</comment>
<dbReference type="RefSeq" id="WP_088473028.1">
    <property type="nucleotide sequence ID" value="NZ_NISJ01000006.1"/>
</dbReference>
<feature type="domain" description="HTH lysR-type" evidence="5">
    <location>
        <begin position="1"/>
        <end position="59"/>
    </location>
</feature>
<gene>
    <name evidence="6" type="ORF">CDQ91_12240</name>
</gene>
<dbReference type="Gene3D" id="3.40.190.290">
    <property type="match status" value="1"/>
</dbReference>
<comment type="similarity">
    <text evidence="1">Belongs to the LysR transcriptional regulatory family.</text>
</comment>
<evidence type="ECO:0000256" key="2">
    <source>
        <dbReference type="ARBA" id="ARBA00023015"/>
    </source>
</evidence>
<evidence type="ECO:0000256" key="1">
    <source>
        <dbReference type="ARBA" id="ARBA00009437"/>
    </source>
</evidence>
<dbReference type="OrthoDB" id="9798121at2"/>
<dbReference type="Proteomes" id="UP000197097">
    <property type="component" value="Unassembled WGS sequence"/>
</dbReference>
<dbReference type="Gene3D" id="1.10.10.10">
    <property type="entry name" value="Winged helix-like DNA-binding domain superfamily/Winged helix DNA-binding domain"/>
    <property type="match status" value="1"/>
</dbReference>
<dbReference type="GO" id="GO:0006351">
    <property type="term" value="P:DNA-templated transcription"/>
    <property type="evidence" value="ECO:0007669"/>
    <property type="project" value="TreeGrafter"/>
</dbReference>
<evidence type="ECO:0000313" key="6">
    <source>
        <dbReference type="EMBL" id="OWQ96280.1"/>
    </source>
</evidence>
<dbReference type="Pfam" id="PF00126">
    <property type="entry name" value="HTH_1"/>
    <property type="match status" value="1"/>
</dbReference>
<evidence type="ECO:0000256" key="4">
    <source>
        <dbReference type="ARBA" id="ARBA00023163"/>
    </source>
</evidence>
<keyword evidence="2" id="KW-0805">Transcription regulation</keyword>
<dbReference type="Pfam" id="PF03466">
    <property type="entry name" value="LysR_substrate"/>
    <property type="match status" value="1"/>
</dbReference>
<evidence type="ECO:0000259" key="5">
    <source>
        <dbReference type="PROSITE" id="PS50931"/>
    </source>
</evidence>
<reference evidence="6 7" key="1">
    <citation type="journal article" date="2002" name="Int. J. Syst. Evol. Microbiol.">
        <title>Sphingopyxis witflariensis sp. nov., isolated from activated sludge.</title>
        <authorList>
            <person name="Kampfer P."/>
            <person name="Witzenberger R."/>
            <person name="Denner E.B."/>
            <person name="Busse H.J."/>
            <person name="Neef A."/>
        </authorList>
    </citation>
    <scope>NUCLEOTIDE SEQUENCE [LARGE SCALE GENOMIC DNA]</scope>
    <source>
        <strain evidence="6 7">DSM 14551</strain>
    </source>
</reference>
<accession>A0A246JTW6</accession>
<keyword evidence="4" id="KW-0804">Transcription</keyword>
<dbReference type="InterPro" id="IPR036388">
    <property type="entry name" value="WH-like_DNA-bd_sf"/>
</dbReference>
<dbReference type="PANTHER" id="PTHR30537">
    <property type="entry name" value="HTH-TYPE TRANSCRIPTIONAL REGULATOR"/>
    <property type="match status" value="1"/>
</dbReference>
<dbReference type="InterPro" id="IPR036390">
    <property type="entry name" value="WH_DNA-bd_sf"/>
</dbReference>
<name>A0A246JTW6_9SPHN</name>
<dbReference type="AlphaFoldDB" id="A0A246JTW6"/>
<keyword evidence="3" id="KW-0238">DNA-binding</keyword>
<dbReference type="GO" id="GO:0003700">
    <property type="term" value="F:DNA-binding transcription factor activity"/>
    <property type="evidence" value="ECO:0007669"/>
    <property type="project" value="InterPro"/>
</dbReference>
<dbReference type="PROSITE" id="PS50931">
    <property type="entry name" value="HTH_LYSR"/>
    <property type="match status" value="1"/>
</dbReference>
<evidence type="ECO:0000313" key="7">
    <source>
        <dbReference type="Proteomes" id="UP000197097"/>
    </source>
</evidence>
<dbReference type="PANTHER" id="PTHR30537:SF3">
    <property type="entry name" value="TRANSCRIPTIONAL REGULATORY PROTEIN"/>
    <property type="match status" value="1"/>
</dbReference>
<organism evidence="6 7">
    <name type="scientific">Sphingopyxis witflariensis</name>
    <dbReference type="NCBI Taxonomy" id="173675"/>
    <lineage>
        <taxon>Bacteria</taxon>
        <taxon>Pseudomonadati</taxon>
        <taxon>Pseudomonadota</taxon>
        <taxon>Alphaproteobacteria</taxon>
        <taxon>Sphingomonadales</taxon>
        <taxon>Sphingomonadaceae</taxon>
        <taxon>Sphingopyxis</taxon>
    </lineage>
</organism>
<dbReference type="GO" id="GO:0043565">
    <property type="term" value="F:sequence-specific DNA binding"/>
    <property type="evidence" value="ECO:0007669"/>
    <property type="project" value="TreeGrafter"/>
</dbReference>
<proteinExistence type="inferred from homology"/>
<dbReference type="SUPFAM" id="SSF46785">
    <property type="entry name" value="Winged helix' DNA-binding domain"/>
    <property type="match status" value="1"/>
</dbReference>
<dbReference type="InterPro" id="IPR000847">
    <property type="entry name" value="LysR_HTH_N"/>
</dbReference>
<protein>
    <submittedName>
        <fullName evidence="6">LysR family transcriptional regulator</fullName>
    </submittedName>
</protein>
<dbReference type="InterPro" id="IPR005119">
    <property type="entry name" value="LysR_subst-bd"/>
</dbReference>
<dbReference type="SUPFAM" id="SSF53850">
    <property type="entry name" value="Periplasmic binding protein-like II"/>
    <property type="match status" value="1"/>
</dbReference>
<dbReference type="EMBL" id="NISJ01000006">
    <property type="protein sequence ID" value="OWQ96280.1"/>
    <property type="molecule type" value="Genomic_DNA"/>
</dbReference>
<keyword evidence="7" id="KW-1185">Reference proteome</keyword>
<dbReference type="InterPro" id="IPR058163">
    <property type="entry name" value="LysR-type_TF_proteobact-type"/>
</dbReference>
<sequence length="294" mass="31728">MYDWNDLKAFLAVAETGSTLSAAQTLRVSQTTVARRVAALEQATGLNLFERRQAGYALTPVGEAMMASAVAVRDAADRFGEAAGARSRDAGGTVSLTAMEIFAVTILPPILRDLRAAHPGIHIHLDTADEPRDLAAGAADIAIRSSKQPAGAGLVGRRIADNPWTLYCSRDYADRHGIPHSRAELAAHPFIGGGGGVWEPYQAWLRQYGLETSVVMQYDSGTGLLAGVRSGMGLTILPAFIADREPDLIRCIPPKSEDTTGLWLLTHERLRHVPRVRLVLDFIAAELTKLAREK</sequence>
<evidence type="ECO:0000256" key="3">
    <source>
        <dbReference type="ARBA" id="ARBA00023125"/>
    </source>
</evidence>